<feature type="chain" id="PRO_5016694290" description="TonB-dependent receptor plug domain-containing protein" evidence="1">
    <location>
        <begin position="21"/>
        <end position="894"/>
    </location>
</feature>
<dbReference type="SUPFAM" id="SSF56935">
    <property type="entry name" value="Porins"/>
    <property type="match status" value="1"/>
</dbReference>
<evidence type="ECO:0000259" key="2">
    <source>
        <dbReference type="Pfam" id="PF07715"/>
    </source>
</evidence>
<dbReference type="SUPFAM" id="SSF49478">
    <property type="entry name" value="Cna protein B-type domain"/>
    <property type="match status" value="1"/>
</dbReference>
<dbReference type="AlphaFoldDB" id="A0A363NQH9"/>
<dbReference type="RefSeq" id="WP_108635363.1">
    <property type="nucleotide sequence ID" value="NZ_QCXX01000005.1"/>
</dbReference>
<feature type="domain" description="TonB-dependent receptor plug" evidence="2">
    <location>
        <begin position="697"/>
        <end position="787"/>
    </location>
</feature>
<dbReference type="Gene3D" id="2.170.130.10">
    <property type="entry name" value="TonB-dependent receptor, plug domain"/>
    <property type="match status" value="1"/>
</dbReference>
<feature type="signal peptide" evidence="1">
    <location>
        <begin position="1"/>
        <end position="20"/>
    </location>
</feature>
<accession>A0A363NQH9</accession>
<protein>
    <recommendedName>
        <fullName evidence="2">TonB-dependent receptor plug domain-containing protein</fullName>
    </recommendedName>
</protein>
<dbReference type="InterPro" id="IPR037066">
    <property type="entry name" value="Plug_dom_sf"/>
</dbReference>
<dbReference type="EMBL" id="QCXX01000005">
    <property type="protein sequence ID" value="PUV23029.1"/>
    <property type="molecule type" value="Genomic_DNA"/>
</dbReference>
<name>A0A363NQH9_9SPHI</name>
<organism evidence="3 4">
    <name type="scientific">Sphingobacterium athyrii</name>
    <dbReference type="NCBI Taxonomy" id="2152717"/>
    <lineage>
        <taxon>Bacteria</taxon>
        <taxon>Pseudomonadati</taxon>
        <taxon>Bacteroidota</taxon>
        <taxon>Sphingobacteriia</taxon>
        <taxon>Sphingobacteriales</taxon>
        <taxon>Sphingobacteriaceae</taxon>
        <taxon>Sphingobacterium</taxon>
    </lineage>
</organism>
<dbReference type="OrthoDB" id="609485at2"/>
<evidence type="ECO:0000313" key="3">
    <source>
        <dbReference type="EMBL" id="PUV23029.1"/>
    </source>
</evidence>
<sequence length="894" mass="98607">MYARLLLLINCLLLPFLASAQIDQTIQKLDTYHESHVTEKIYLHLDKNDYSAGENIWFKLYCTTAPFNYLSNISKIANIELISPTNSIIKSIKIPLTLGLGIGDFSLSDTLVEGSYRIRAYTRWMQNDSISNFYERIVPITNGRADNVITQSTLLQNGTENLFQINLKTIQGAPLINSSVSYTLQQDGLKEKTGRLKSNENGTIALELKDNFKGGTLSLQFLSSDKRRVLKNFTIPDPNLRNSIQIFPESGELVNNILSKTGVKVLTPAGLGLKSKIKIGEENQAPIIEFETNDLGMGSMPLILSTGKKYIATAVFPDGNSVSTSLPQVAASGYVLTVNSGLKDKIAAQLSATDDLVTGKEVYLIAQYNGFVLHAVKQKLNGPEILFNIPKQDLPSGVIQLSVLNEHLVPIIERLVFSYNAPKTILPITLQLNKPTFTTRDQVIANLSVKEGSSDTSKIAALSASVINLNKSDSATAQYHSSIVSELLLKSDLRGFIERPNYYFEDLNNIKFNELDNLMLIQGWRKLDWKNYLNTTNNAYLPEKSLAVSGTVKKTGRKALVPNAKVTLVPTSNMMLSIDTLTDSDGRFAFDNLFFADSIKFIVTGNGQKEKNRVDILVDNPPSPAVKESKDKPLMQNDINTKLINQLKDNQQFLAELEAAGIIQKSIKLEEVQVNRVRANKADKNSRNLNGPGNADQVITAEDLSTCATLEQCLAGRLVGVIFQNGVPYSTRSMGLNGGSPMQVVLDGMYIEPDQISMINVPDIASIEVLRSAGNTAIYGMYGGNGVLVITSKSGDAMLSTYTPTGIITILPKGLHVNRNFFKPQYNSTQKQVLNRDLRTTIAWEPNLVTAKNGEAKFDFYTSDEPGTYKITIEGIDMEGKIAHLEYLMEVKPQ</sequence>
<evidence type="ECO:0000256" key="1">
    <source>
        <dbReference type="SAM" id="SignalP"/>
    </source>
</evidence>
<proteinExistence type="predicted"/>
<dbReference type="Gene3D" id="2.60.40.1930">
    <property type="match status" value="1"/>
</dbReference>
<dbReference type="Proteomes" id="UP000250831">
    <property type="component" value="Unassembled WGS sequence"/>
</dbReference>
<reference evidence="3 4" key="1">
    <citation type="submission" date="2018-04" db="EMBL/GenBank/DDBJ databases">
        <title>Sphingobacterium sp. M46 Genome.</title>
        <authorList>
            <person name="Cheng J."/>
            <person name="Li Y."/>
        </authorList>
    </citation>
    <scope>NUCLEOTIDE SEQUENCE [LARGE SCALE GENOMIC DNA]</scope>
    <source>
        <strain evidence="3 4">M46</strain>
    </source>
</reference>
<dbReference type="InterPro" id="IPR012910">
    <property type="entry name" value="Plug_dom"/>
</dbReference>
<dbReference type="Pfam" id="PF07715">
    <property type="entry name" value="Plug"/>
    <property type="match status" value="1"/>
</dbReference>
<keyword evidence="4" id="KW-1185">Reference proteome</keyword>
<comment type="caution">
    <text evidence="3">The sequence shown here is derived from an EMBL/GenBank/DDBJ whole genome shotgun (WGS) entry which is preliminary data.</text>
</comment>
<evidence type="ECO:0000313" key="4">
    <source>
        <dbReference type="Proteomes" id="UP000250831"/>
    </source>
</evidence>
<gene>
    <name evidence="3" type="ORF">DCO56_19130</name>
</gene>
<keyword evidence="1" id="KW-0732">Signal</keyword>